<feature type="signal peptide" evidence="1">
    <location>
        <begin position="1"/>
        <end position="27"/>
    </location>
</feature>
<reference evidence="3 4" key="1">
    <citation type="submission" date="2018-10" db="EMBL/GenBank/DDBJ databases">
        <title>Genomic Encyclopedia of Archaeal and Bacterial Type Strains, Phase II (KMG-II): from individual species to whole genera.</title>
        <authorList>
            <person name="Goeker M."/>
        </authorList>
    </citation>
    <scope>NUCLEOTIDE SEQUENCE [LARGE SCALE GENOMIC DNA]</scope>
    <source>
        <strain evidence="3 4">DSM 18602</strain>
    </source>
</reference>
<feature type="domain" description="Beta-lactamase-related" evidence="2">
    <location>
        <begin position="262"/>
        <end position="576"/>
    </location>
</feature>
<dbReference type="Pfam" id="PF00144">
    <property type="entry name" value="Beta-lactamase"/>
    <property type="match status" value="1"/>
</dbReference>
<evidence type="ECO:0000313" key="3">
    <source>
        <dbReference type="EMBL" id="RKR80041.1"/>
    </source>
</evidence>
<proteinExistence type="predicted"/>
<dbReference type="InterPro" id="IPR001466">
    <property type="entry name" value="Beta-lactam-related"/>
</dbReference>
<dbReference type="RefSeq" id="WP_121195680.1">
    <property type="nucleotide sequence ID" value="NZ_RBKU01000001.1"/>
</dbReference>
<evidence type="ECO:0000313" key="4">
    <source>
        <dbReference type="Proteomes" id="UP000268007"/>
    </source>
</evidence>
<evidence type="ECO:0000259" key="2">
    <source>
        <dbReference type="Pfam" id="PF00144"/>
    </source>
</evidence>
<feature type="chain" id="PRO_5019859647" evidence="1">
    <location>
        <begin position="28"/>
        <end position="592"/>
    </location>
</feature>
<comment type="caution">
    <text evidence="3">The sequence shown here is derived from an EMBL/GenBank/DDBJ whole genome shotgun (WGS) entry which is preliminary data.</text>
</comment>
<sequence>MPRYLKATYFKICGIALSIFAATPLFAQMPTTPQEKKVDAVAHKVIALMNAHQSDSVYKLAGEAFKQQISLQLWRQINQTQLVNLLPFKSITFKGSQDGINKYKLQGNVLLALNISLDSYDKIANFTFTPYQDEVKPATMTVEEQQTDAVATKVLDYLNAGLPGSAYAFAGEKFRTAIDSATWRNITDKQLAPMLPLQNLVFLGSKNGVNKYKTGKLQFLMSLDKAGKFEVFAIQPYQEDAQKAEKVATDNPIQSHLDSVINKWLSAYIQTKGNVGLSAAVYYKGADHYYNYGETVNGNHQLPTAHTLYEIGSITKTFTSLLLARAVTEGLVTLSDPITKFLPDSVSANADLKAITLKQLSNHTSGLPRMPDNIDASVTDLNQPYEHYTEGLMFAFLKKFRLTGTPGTTYLYSNLATGLLGVILEKIYHKPYDELVKLYITQPLKLTETKVKLTDLDVKHLAQGYNEAGIPVPVWHHQSTKAAAAIKSTAADMLQYGKNQLPQFSNPLSKAIALTHPFTIDDGINKVGLSWHYLYTDADPVIQHTGATGGYRAVVCVNLKRAIVLVLLTNNASTGDAMGLNLMTALEKALPQ</sequence>
<dbReference type="PANTHER" id="PTHR46825">
    <property type="entry name" value="D-ALANYL-D-ALANINE-CARBOXYPEPTIDASE/ENDOPEPTIDASE AMPH"/>
    <property type="match status" value="1"/>
</dbReference>
<accession>A0A495IUR2</accession>
<dbReference type="OrthoDB" id="9793489at2"/>
<keyword evidence="4" id="KW-1185">Reference proteome</keyword>
<dbReference type="SUPFAM" id="SSF56601">
    <property type="entry name" value="beta-lactamase/transpeptidase-like"/>
    <property type="match status" value="1"/>
</dbReference>
<keyword evidence="1" id="KW-0732">Signal</keyword>
<dbReference type="PANTHER" id="PTHR46825:SF8">
    <property type="entry name" value="BETA-LACTAMASE-RELATED"/>
    <property type="match status" value="1"/>
</dbReference>
<dbReference type="InterPro" id="IPR012338">
    <property type="entry name" value="Beta-lactam/transpept-like"/>
</dbReference>
<dbReference type="Proteomes" id="UP000268007">
    <property type="component" value="Unassembled WGS sequence"/>
</dbReference>
<dbReference type="EMBL" id="RBKU01000001">
    <property type="protein sequence ID" value="RKR80041.1"/>
    <property type="molecule type" value="Genomic_DNA"/>
</dbReference>
<name>A0A495IUR2_9SPHI</name>
<dbReference type="InterPro" id="IPR050491">
    <property type="entry name" value="AmpC-like"/>
</dbReference>
<organism evidence="3 4">
    <name type="scientific">Mucilaginibacter gracilis</name>
    <dbReference type="NCBI Taxonomy" id="423350"/>
    <lineage>
        <taxon>Bacteria</taxon>
        <taxon>Pseudomonadati</taxon>
        <taxon>Bacteroidota</taxon>
        <taxon>Sphingobacteriia</taxon>
        <taxon>Sphingobacteriales</taxon>
        <taxon>Sphingobacteriaceae</taxon>
        <taxon>Mucilaginibacter</taxon>
    </lineage>
</organism>
<protein>
    <submittedName>
        <fullName evidence="3">CubicO group peptidase (Beta-lactamase class C family)</fullName>
    </submittedName>
</protein>
<gene>
    <name evidence="3" type="ORF">BDD43_0130</name>
</gene>
<evidence type="ECO:0000256" key="1">
    <source>
        <dbReference type="SAM" id="SignalP"/>
    </source>
</evidence>
<dbReference type="Gene3D" id="3.40.710.10">
    <property type="entry name" value="DD-peptidase/beta-lactamase superfamily"/>
    <property type="match status" value="1"/>
</dbReference>
<dbReference type="AlphaFoldDB" id="A0A495IUR2"/>